<evidence type="ECO:0000256" key="6">
    <source>
        <dbReference type="PIRNR" id="PIRNR005651"/>
    </source>
</evidence>
<dbReference type="GO" id="GO:0016020">
    <property type="term" value="C:membrane"/>
    <property type="evidence" value="ECO:0007669"/>
    <property type="project" value="UniProtKB-SubCell"/>
</dbReference>
<dbReference type="InterPro" id="IPR010200">
    <property type="entry name" value="HflC"/>
</dbReference>
<comment type="function">
    <text evidence="6">HflC and HflK could regulate a protease.</text>
</comment>
<keyword evidence="4 7" id="KW-1133">Transmembrane helix</keyword>
<dbReference type="SMART" id="SM00244">
    <property type="entry name" value="PHB"/>
    <property type="match status" value="1"/>
</dbReference>
<feature type="transmembrane region" description="Helical" evidence="7">
    <location>
        <begin position="7"/>
        <end position="27"/>
    </location>
</feature>
<name>A0A1Y6CTB3_9GAMM</name>
<dbReference type="EMBL" id="FXAM01000001">
    <property type="protein sequence ID" value="SMF93440.1"/>
    <property type="molecule type" value="Genomic_DNA"/>
</dbReference>
<comment type="similarity">
    <text evidence="2 6">Belongs to the band 7/mec-2 family. HflC subfamily.</text>
</comment>
<proteinExistence type="inferred from homology"/>
<reference evidence="9 10" key="1">
    <citation type="submission" date="2016-12" db="EMBL/GenBank/DDBJ databases">
        <authorList>
            <person name="Song W.-J."/>
            <person name="Kurnit D.M."/>
        </authorList>
    </citation>
    <scope>NUCLEOTIDE SEQUENCE [LARGE SCALE GENOMIC DNA]</scope>
    <source>
        <strain evidence="9 10">175</strain>
    </source>
</reference>
<evidence type="ECO:0000259" key="8">
    <source>
        <dbReference type="SMART" id="SM00244"/>
    </source>
</evidence>
<evidence type="ECO:0000256" key="5">
    <source>
        <dbReference type="ARBA" id="ARBA00023136"/>
    </source>
</evidence>
<dbReference type="AlphaFoldDB" id="A0A1Y6CTB3"/>
<keyword evidence="3 7" id="KW-0812">Transmembrane</keyword>
<dbReference type="PANTHER" id="PTHR42911:SF1">
    <property type="entry name" value="MODULATOR OF FTSH PROTEASE HFLC"/>
    <property type="match status" value="1"/>
</dbReference>
<evidence type="ECO:0000313" key="9">
    <source>
        <dbReference type="EMBL" id="SMF93440.1"/>
    </source>
</evidence>
<evidence type="ECO:0000256" key="2">
    <source>
        <dbReference type="ARBA" id="ARBA00007862"/>
    </source>
</evidence>
<dbReference type="STRING" id="1760988.SAMN02949497_0721"/>
<dbReference type="RefSeq" id="WP_254899312.1">
    <property type="nucleotide sequence ID" value="NZ_FXAM01000001.1"/>
</dbReference>
<protein>
    <recommendedName>
        <fullName evidence="6">Protein HflC</fullName>
    </recommendedName>
</protein>
<dbReference type="PANTHER" id="PTHR42911">
    <property type="entry name" value="MODULATOR OF FTSH PROTEASE HFLC"/>
    <property type="match status" value="1"/>
</dbReference>
<accession>A0A1Y6CTB3</accession>
<keyword evidence="10" id="KW-1185">Reference proteome</keyword>
<dbReference type="Gene3D" id="3.30.479.30">
    <property type="entry name" value="Band 7 domain"/>
    <property type="match status" value="1"/>
</dbReference>
<dbReference type="GO" id="GO:0006508">
    <property type="term" value="P:proteolysis"/>
    <property type="evidence" value="ECO:0007669"/>
    <property type="project" value="UniProtKB-KW"/>
</dbReference>
<feature type="domain" description="Band 7" evidence="8">
    <location>
        <begin position="22"/>
        <end position="215"/>
    </location>
</feature>
<dbReference type="PIRSF" id="PIRSF005651">
    <property type="entry name" value="HflC"/>
    <property type="match status" value="1"/>
</dbReference>
<evidence type="ECO:0000313" key="10">
    <source>
        <dbReference type="Proteomes" id="UP000192923"/>
    </source>
</evidence>
<dbReference type="SUPFAM" id="SSF117892">
    <property type="entry name" value="Band 7/SPFH domain"/>
    <property type="match status" value="1"/>
</dbReference>
<dbReference type="GO" id="GO:0008233">
    <property type="term" value="F:peptidase activity"/>
    <property type="evidence" value="ECO:0007669"/>
    <property type="project" value="UniProtKB-KW"/>
</dbReference>
<dbReference type="Proteomes" id="UP000192923">
    <property type="component" value="Unassembled WGS sequence"/>
</dbReference>
<evidence type="ECO:0000256" key="1">
    <source>
        <dbReference type="ARBA" id="ARBA00004167"/>
    </source>
</evidence>
<dbReference type="CDD" id="cd03405">
    <property type="entry name" value="SPFH_HflC"/>
    <property type="match status" value="1"/>
</dbReference>
<sequence>MMPLKQALVYTAVALVLLLGYLSIFTVEQTEQAILTQFGRPVRDPITEPGLHFKLPLVQQVTRIDKRYLAWDGPMVEMSTKDKTYVQVDTFARWRITDPMRYFLRLRDERSAQSRLEDILGSETRTAIAKHELIEVVRTDKDRQPLRDESVAAALAEVGGIGALRPIHVGRLQIEKGIFDAAAPKLAEFGIELLDIRLKRINYNPQVLDRIYQRMISERLQIAQRFRSEGEGEAARISGRKERDINEIESTAYKRVQEIRGEADGKATEIYARAYTQRPEAAEFYQFLKSMETYRKVIGGGSTLVLSTDSELFGWLKRGVAQGKP</sequence>
<comment type="subcellular location">
    <subcellularLocation>
        <location evidence="1">Membrane</location>
        <topology evidence="1">Single-pass membrane protein</topology>
    </subcellularLocation>
</comment>
<gene>
    <name evidence="9" type="ORF">SAMN02949497_0721</name>
</gene>
<organism evidence="9 10">
    <name type="scientific">Methylomagnum ishizawai</name>
    <dbReference type="NCBI Taxonomy" id="1760988"/>
    <lineage>
        <taxon>Bacteria</taxon>
        <taxon>Pseudomonadati</taxon>
        <taxon>Pseudomonadota</taxon>
        <taxon>Gammaproteobacteria</taxon>
        <taxon>Methylococcales</taxon>
        <taxon>Methylococcaceae</taxon>
        <taxon>Methylomagnum</taxon>
    </lineage>
</organism>
<keyword evidence="9" id="KW-0645">Protease</keyword>
<dbReference type="Pfam" id="PF01145">
    <property type="entry name" value="Band_7"/>
    <property type="match status" value="1"/>
</dbReference>
<keyword evidence="5 7" id="KW-0472">Membrane</keyword>
<dbReference type="InterPro" id="IPR036013">
    <property type="entry name" value="Band_7/SPFH_dom_sf"/>
</dbReference>
<dbReference type="InterPro" id="IPR001107">
    <property type="entry name" value="Band_7"/>
</dbReference>
<dbReference type="NCBIfam" id="TIGR01932">
    <property type="entry name" value="hflC"/>
    <property type="match status" value="1"/>
</dbReference>
<evidence type="ECO:0000256" key="7">
    <source>
        <dbReference type="SAM" id="Phobius"/>
    </source>
</evidence>
<evidence type="ECO:0000256" key="3">
    <source>
        <dbReference type="ARBA" id="ARBA00022692"/>
    </source>
</evidence>
<evidence type="ECO:0000256" key="4">
    <source>
        <dbReference type="ARBA" id="ARBA00022989"/>
    </source>
</evidence>
<keyword evidence="9" id="KW-0378">Hydrolase</keyword>